<feature type="transmembrane region" description="Helical" evidence="1">
    <location>
        <begin position="80"/>
        <end position="100"/>
    </location>
</feature>
<evidence type="ECO:0000256" key="1">
    <source>
        <dbReference type="SAM" id="Phobius"/>
    </source>
</evidence>
<dbReference type="InterPro" id="IPR012538">
    <property type="entry name" value="Cyt_c_oxidase_su2a"/>
</dbReference>
<feature type="transmembrane region" description="Helical" evidence="1">
    <location>
        <begin position="50"/>
        <end position="68"/>
    </location>
</feature>
<gene>
    <name evidence="2" type="ORF">J2W36_004297</name>
</gene>
<protein>
    <submittedName>
        <fullName evidence="2">Mannose/fructose/N-acetylgalactosamine-specific phosphotransferase system component IID</fullName>
    </submittedName>
</protein>
<proteinExistence type="predicted"/>
<keyword evidence="1" id="KW-0812">Transmembrane</keyword>
<dbReference type="RefSeq" id="WP_307691785.1">
    <property type="nucleotide sequence ID" value="NZ_JAUSRO010000015.1"/>
</dbReference>
<dbReference type="Pfam" id="PF08113">
    <property type="entry name" value="CoxIIa"/>
    <property type="match status" value="1"/>
</dbReference>
<keyword evidence="3" id="KW-1185">Reference proteome</keyword>
<dbReference type="Proteomes" id="UP001226867">
    <property type="component" value="Unassembled WGS sequence"/>
</dbReference>
<name>A0ABT9SCG9_9BURK</name>
<sequence>MRRAWVSHLVILWNLPQILVSAATATYAIWFADYEQRNVGPVVSQAAETILVILVTQILNLVIWWVLRKRPTEVRLLGKIVVFSLVATILLFWLGSHFIYAGRG</sequence>
<accession>A0ABT9SCG9</accession>
<keyword evidence="1" id="KW-0472">Membrane</keyword>
<reference evidence="2 3" key="1">
    <citation type="submission" date="2023-07" db="EMBL/GenBank/DDBJ databases">
        <title>Sorghum-associated microbial communities from plants grown in Nebraska, USA.</title>
        <authorList>
            <person name="Schachtman D."/>
        </authorList>
    </citation>
    <scope>NUCLEOTIDE SEQUENCE [LARGE SCALE GENOMIC DNA]</scope>
    <source>
        <strain evidence="2 3">DS1607</strain>
    </source>
</reference>
<organism evidence="2 3">
    <name type="scientific">Variovorax ginsengisoli</name>
    <dbReference type="NCBI Taxonomy" id="363844"/>
    <lineage>
        <taxon>Bacteria</taxon>
        <taxon>Pseudomonadati</taxon>
        <taxon>Pseudomonadota</taxon>
        <taxon>Betaproteobacteria</taxon>
        <taxon>Burkholderiales</taxon>
        <taxon>Comamonadaceae</taxon>
        <taxon>Variovorax</taxon>
    </lineage>
</organism>
<keyword evidence="1" id="KW-1133">Transmembrane helix</keyword>
<dbReference type="EMBL" id="JAUSRO010000015">
    <property type="protein sequence ID" value="MDP9902025.1"/>
    <property type="molecule type" value="Genomic_DNA"/>
</dbReference>
<evidence type="ECO:0000313" key="3">
    <source>
        <dbReference type="Proteomes" id="UP001226867"/>
    </source>
</evidence>
<feature type="transmembrane region" description="Helical" evidence="1">
    <location>
        <begin position="12"/>
        <end position="30"/>
    </location>
</feature>
<comment type="caution">
    <text evidence="2">The sequence shown here is derived from an EMBL/GenBank/DDBJ whole genome shotgun (WGS) entry which is preliminary data.</text>
</comment>
<evidence type="ECO:0000313" key="2">
    <source>
        <dbReference type="EMBL" id="MDP9902025.1"/>
    </source>
</evidence>